<feature type="domain" description="4Fe-4S ferredoxin-type" evidence="4">
    <location>
        <begin position="32"/>
        <end position="62"/>
    </location>
</feature>
<keyword evidence="2" id="KW-0408">Iron</keyword>
<comment type="caution">
    <text evidence="5">The sequence shown here is derived from an EMBL/GenBank/DDBJ whole genome shotgun (WGS) entry which is preliminary data.</text>
</comment>
<gene>
    <name evidence="5" type="ORF">ACFFMS_24735</name>
</gene>
<proteinExistence type="predicted"/>
<dbReference type="Gene3D" id="3.30.70.20">
    <property type="match status" value="1"/>
</dbReference>
<dbReference type="SUPFAM" id="SSF54862">
    <property type="entry name" value="4Fe-4S ferredoxins"/>
    <property type="match status" value="1"/>
</dbReference>
<name>A0ABV5WM10_9BACI</name>
<dbReference type="Pfam" id="PF12838">
    <property type="entry name" value="Fer4_7"/>
    <property type="match status" value="1"/>
</dbReference>
<keyword evidence="3" id="KW-0411">Iron-sulfur</keyword>
<keyword evidence="6" id="KW-1185">Reference proteome</keyword>
<dbReference type="PANTHER" id="PTHR43122:SF1">
    <property type="entry name" value="IRON-SULFUR-BINDING PROTEIN"/>
    <property type="match status" value="1"/>
</dbReference>
<evidence type="ECO:0000256" key="1">
    <source>
        <dbReference type="ARBA" id="ARBA00022723"/>
    </source>
</evidence>
<evidence type="ECO:0000313" key="5">
    <source>
        <dbReference type="EMBL" id="MFB9761458.1"/>
    </source>
</evidence>
<dbReference type="InterPro" id="IPR017900">
    <property type="entry name" value="4Fe4S_Fe_S_CS"/>
</dbReference>
<sequence>MIELLSKDRCIKCNLCVSVCPTNVFEKTKAGDAPVIARQSDCQSCFMCELYCPVDALYVAPFAEQTTEVDEQALIRKGMLGSYRENIGWGKGRKSTASPDLSYLVMKRMRASH</sequence>
<dbReference type="PROSITE" id="PS00198">
    <property type="entry name" value="4FE4S_FER_1"/>
    <property type="match status" value="2"/>
</dbReference>
<accession>A0ABV5WM10</accession>
<reference evidence="5 6" key="1">
    <citation type="submission" date="2024-09" db="EMBL/GenBank/DDBJ databases">
        <authorList>
            <person name="Sun Q."/>
            <person name="Mori K."/>
        </authorList>
    </citation>
    <scope>NUCLEOTIDE SEQUENCE [LARGE SCALE GENOMIC DNA]</scope>
    <source>
        <strain evidence="5 6">JCM 11201</strain>
    </source>
</reference>
<dbReference type="RefSeq" id="WP_379951622.1">
    <property type="nucleotide sequence ID" value="NZ_JBHMAF010000193.1"/>
</dbReference>
<protein>
    <submittedName>
        <fullName evidence="5">4Fe-4S binding protein</fullName>
    </submittedName>
</protein>
<evidence type="ECO:0000256" key="3">
    <source>
        <dbReference type="ARBA" id="ARBA00023014"/>
    </source>
</evidence>
<organism evidence="5 6">
    <name type="scientific">Ectobacillus funiculus</name>
    <dbReference type="NCBI Taxonomy" id="137993"/>
    <lineage>
        <taxon>Bacteria</taxon>
        <taxon>Bacillati</taxon>
        <taxon>Bacillota</taxon>
        <taxon>Bacilli</taxon>
        <taxon>Bacillales</taxon>
        <taxon>Bacillaceae</taxon>
        <taxon>Ectobacillus</taxon>
    </lineage>
</organism>
<evidence type="ECO:0000256" key="2">
    <source>
        <dbReference type="ARBA" id="ARBA00023004"/>
    </source>
</evidence>
<evidence type="ECO:0000313" key="6">
    <source>
        <dbReference type="Proteomes" id="UP001589609"/>
    </source>
</evidence>
<evidence type="ECO:0000259" key="4">
    <source>
        <dbReference type="PROSITE" id="PS51379"/>
    </source>
</evidence>
<keyword evidence="1" id="KW-0479">Metal-binding</keyword>
<dbReference type="PROSITE" id="PS51379">
    <property type="entry name" value="4FE4S_FER_2"/>
    <property type="match status" value="2"/>
</dbReference>
<dbReference type="InterPro" id="IPR017896">
    <property type="entry name" value="4Fe4S_Fe-S-bd"/>
</dbReference>
<feature type="domain" description="4Fe-4S ferredoxin-type" evidence="4">
    <location>
        <begin position="1"/>
        <end position="30"/>
    </location>
</feature>
<dbReference type="PANTHER" id="PTHR43122">
    <property type="entry name" value="FERREDOXIN SUBUNIT OF PYRUVATE:FLAVODOXIN OXIDOREDUCTASE-RELATED"/>
    <property type="match status" value="1"/>
</dbReference>
<dbReference type="EMBL" id="JBHMAF010000193">
    <property type="protein sequence ID" value="MFB9761458.1"/>
    <property type="molecule type" value="Genomic_DNA"/>
</dbReference>
<dbReference type="Proteomes" id="UP001589609">
    <property type="component" value="Unassembled WGS sequence"/>
</dbReference>